<dbReference type="PROSITE" id="PS00798">
    <property type="entry name" value="ALDOKETO_REDUCTASE_1"/>
    <property type="match status" value="1"/>
</dbReference>
<dbReference type="PRINTS" id="PR00069">
    <property type="entry name" value="ALDKETRDTASE"/>
</dbReference>
<keyword evidence="11" id="KW-1185">Reference proteome</keyword>
<evidence type="ECO:0000256" key="3">
    <source>
        <dbReference type="ARBA" id="ARBA00025065"/>
    </source>
</evidence>
<dbReference type="OrthoDB" id="416253at2759"/>
<dbReference type="SUPFAM" id="SSF51430">
    <property type="entry name" value="NAD(P)-linked oxidoreductase"/>
    <property type="match status" value="1"/>
</dbReference>
<proteinExistence type="predicted"/>
<dbReference type="PIRSF" id="PIRSF000097">
    <property type="entry name" value="AKR"/>
    <property type="match status" value="1"/>
</dbReference>
<reference evidence="10 11" key="1">
    <citation type="journal article" date="2017" name="Biotechnol. Biofuels">
        <title>Differential beta-glucosidase expression as a function of carbon source availability in Talaromyces amestolkiae: a genomic and proteomic approach.</title>
        <authorList>
            <person name="de Eugenio L.I."/>
            <person name="Mendez-Liter J.A."/>
            <person name="Nieto-Dominguez M."/>
            <person name="Alonso L."/>
            <person name="Gil-Munoz J."/>
            <person name="Barriuso J."/>
            <person name="Prieto A."/>
            <person name="Martinez M.J."/>
        </authorList>
    </citation>
    <scope>NUCLEOTIDE SEQUENCE [LARGE SCALE GENOMIC DNA]</scope>
    <source>
        <strain evidence="10 11">CIB</strain>
    </source>
</reference>
<evidence type="ECO:0000256" key="2">
    <source>
        <dbReference type="ARBA" id="ARBA00023002"/>
    </source>
</evidence>
<feature type="site" description="Lowers pKa of active site Tyr" evidence="8">
    <location>
        <position position="84"/>
    </location>
</feature>
<dbReference type="InterPro" id="IPR036812">
    <property type="entry name" value="NAD(P)_OxRdtase_dom_sf"/>
</dbReference>
<dbReference type="GO" id="GO:0016616">
    <property type="term" value="F:oxidoreductase activity, acting on the CH-OH group of donors, NAD or NADP as acceptor"/>
    <property type="evidence" value="ECO:0007669"/>
    <property type="project" value="UniProtKB-ARBA"/>
</dbReference>
<dbReference type="InterPro" id="IPR023210">
    <property type="entry name" value="NADP_OxRdtase_dom"/>
</dbReference>
<feature type="domain" description="NADP-dependent oxidoreductase" evidence="9">
    <location>
        <begin position="20"/>
        <end position="296"/>
    </location>
</feature>
<dbReference type="FunFam" id="3.20.20.100:FF:000002">
    <property type="entry name" value="2,5-diketo-D-gluconic acid reductase A"/>
    <property type="match status" value="1"/>
</dbReference>
<dbReference type="EC" id="1.1.1.307" evidence="1"/>
<dbReference type="Proteomes" id="UP000249363">
    <property type="component" value="Unassembled WGS sequence"/>
</dbReference>
<evidence type="ECO:0000256" key="1">
    <source>
        <dbReference type="ARBA" id="ARBA00012845"/>
    </source>
</evidence>
<comment type="catalytic activity">
    <reaction evidence="4">
        <text>xylitol + NADP(+) = D-xylose + NADPH + H(+)</text>
        <dbReference type="Rhea" id="RHEA:27445"/>
        <dbReference type="ChEBI" id="CHEBI:15378"/>
        <dbReference type="ChEBI" id="CHEBI:17151"/>
        <dbReference type="ChEBI" id="CHEBI:53455"/>
        <dbReference type="ChEBI" id="CHEBI:57783"/>
        <dbReference type="ChEBI" id="CHEBI:58349"/>
        <dbReference type="EC" id="1.1.1.307"/>
    </reaction>
</comment>
<evidence type="ECO:0000256" key="4">
    <source>
        <dbReference type="ARBA" id="ARBA00047534"/>
    </source>
</evidence>
<protein>
    <recommendedName>
        <fullName evidence="1">D-xylose reductase [NAD(P)H]</fullName>
        <ecNumber evidence="1">1.1.1.307</ecNumber>
    </recommendedName>
</protein>
<evidence type="ECO:0000313" key="10">
    <source>
        <dbReference type="EMBL" id="RAO72571.1"/>
    </source>
</evidence>
<keyword evidence="2" id="KW-0560">Oxidoreductase</keyword>
<comment type="caution">
    <text evidence="10">The sequence shown here is derived from an EMBL/GenBank/DDBJ whole genome shotgun (WGS) entry which is preliminary data.</text>
</comment>
<evidence type="ECO:0000256" key="7">
    <source>
        <dbReference type="PIRSR" id="PIRSR000097-2"/>
    </source>
</evidence>
<dbReference type="PANTHER" id="PTHR11732">
    <property type="entry name" value="ALDO/KETO REDUCTASE"/>
    <property type="match status" value="1"/>
</dbReference>
<comment type="function">
    <text evidence="3">Catalyzes the initial reaction in the xylose utilization pathway by reducing D-xylose into xylitol. Xylose is a major component of hemicelluloses such as xylan. Most fungi utilize D-xylose via three enzymatic reactions, xylose reductase (XR), xylitol dehydrogenase (XDH), and xylulokinase, to form xylulose 5-phosphate, which enters pentose phosphate pathway.</text>
</comment>
<feature type="binding site" evidence="7">
    <location>
        <position position="118"/>
    </location>
    <ligand>
        <name>substrate</name>
    </ligand>
</feature>
<evidence type="ECO:0000256" key="6">
    <source>
        <dbReference type="PIRSR" id="PIRSR000097-1"/>
    </source>
</evidence>
<dbReference type="InterPro" id="IPR020471">
    <property type="entry name" value="AKR"/>
</dbReference>
<sequence length="320" mass="35977">MTKRIPLKTLTEGVDMPLLGFGTFKKGRTSGVTYQAVLAALNAGYRHVDGAWFYNNEDEVGGAIRDWLASNPGTSRSELFITTKVWPHLCGSDADIEWSLTDSLRKLGLDYVDCFLVHWPVAAERTADYQPRIGTDGKYCIVRDRTEHPEKIWPIMEKLYRQGKTRSIGVSNWSIAQLESLLASAEIIPMINQVEIHPYFPNTELVEYCLSRKVLPMAFSPLGSQHNIPGTDERLRDNLELQSLAAAKGANVAQVLIAWGLKRGYGVLPASTNPERIQANLSLIDLTDADLETISRATNRRHRFCDLEYIFGYDVWKESS</sequence>
<evidence type="ECO:0000259" key="9">
    <source>
        <dbReference type="Pfam" id="PF00248"/>
    </source>
</evidence>
<dbReference type="EMBL" id="MIKG01000020">
    <property type="protein sequence ID" value="RAO72571.1"/>
    <property type="molecule type" value="Genomic_DNA"/>
</dbReference>
<organism evidence="10 11">
    <name type="scientific">Talaromyces amestolkiae</name>
    <dbReference type="NCBI Taxonomy" id="1196081"/>
    <lineage>
        <taxon>Eukaryota</taxon>
        <taxon>Fungi</taxon>
        <taxon>Dikarya</taxon>
        <taxon>Ascomycota</taxon>
        <taxon>Pezizomycotina</taxon>
        <taxon>Eurotiomycetes</taxon>
        <taxon>Eurotiomycetidae</taxon>
        <taxon>Eurotiales</taxon>
        <taxon>Trichocomaceae</taxon>
        <taxon>Talaromyces</taxon>
        <taxon>Talaromyces sect. Talaromyces</taxon>
    </lineage>
</organism>
<gene>
    <name evidence="10" type="ORF">BHQ10_008583</name>
</gene>
<dbReference type="AlphaFoldDB" id="A0A364LA37"/>
<dbReference type="InterPro" id="IPR018170">
    <property type="entry name" value="Aldo/ket_reductase_CS"/>
</dbReference>
<feature type="active site" description="Proton donor" evidence="6">
    <location>
        <position position="54"/>
    </location>
</feature>
<evidence type="ECO:0000256" key="5">
    <source>
        <dbReference type="ARBA" id="ARBA00049485"/>
    </source>
</evidence>
<name>A0A364LA37_TALAM</name>
<evidence type="ECO:0000313" key="11">
    <source>
        <dbReference type="Proteomes" id="UP000249363"/>
    </source>
</evidence>
<comment type="catalytic activity">
    <reaction evidence="5">
        <text>xylitol + NAD(+) = D-xylose + NADH + H(+)</text>
        <dbReference type="Rhea" id="RHEA:27441"/>
        <dbReference type="ChEBI" id="CHEBI:15378"/>
        <dbReference type="ChEBI" id="CHEBI:17151"/>
        <dbReference type="ChEBI" id="CHEBI:53455"/>
        <dbReference type="ChEBI" id="CHEBI:57540"/>
        <dbReference type="ChEBI" id="CHEBI:57945"/>
        <dbReference type="EC" id="1.1.1.307"/>
    </reaction>
</comment>
<evidence type="ECO:0000256" key="8">
    <source>
        <dbReference type="PIRSR" id="PIRSR000097-3"/>
    </source>
</evidence>
<dbReference type="Gene3D" id="3.20.20.100">
    <property type="entry name" value="NADP-dependent oxidoreductase domain"/>
    <property type="match status" value="1"/>
</dbReference>
<accession>A0A364LA37</accession>
<dbReference type="STRING" id="1196081.A0A364LA37"/>
<dbReference type="GeneID" id="63797797"/>
<dbReference type="RefSeq" id="XP_040737085.1">
    <property type="nucleotide sequence ID" value="XM_040881404.1"/>
</dbReference>
<dbReference type="Pfam" id="PF00248">
    <property type="entry name" value="Aldo_ket_red"/>
    <property type="match status" value="1"/>
</dbReference>